<dbReference type="Proteomes" id="UP000605990">
    <property type="component" value="Unassembled WGS sequence"/>
</dbReference>
<feature type="transmembrane region" description="Helical" evidence="1">
    <location>
        <begin position="343"/>
        <end position="363"/>
    </location>
</feature>
<feature type="transmembrane region" description="Helical" evidence="1">
    <location>
        <begin position="397"/>
        <end position="414"/>
    </location>
</feature>
<dbReference type="InterPro" id="IPR029468">
    <property type="entry name" value="O-ag_pol_Wzy"/>
</dbReference>
<name>A0ABR7IUB9_9FLAO</name>
<accession>A0ABR7IUB9</accession>
<feature type="transmembrane region" description="Helical" evidence="1">
    <location>
        <begin position="149"/>
        <end position="167"/>
    </location>
</feature>
<protein>
    <submittedName>
        <fullName evidence="2">O-antigen polysaccharide polymerase Wzy</fullName>
    </submittedName>
</protein>
<keyword evidence="1" id="KW-0472">Membrane</keyword>
<gene>
    <name evidence="2" type="primary">wzy</name>
    <name evidence="2" type="ORF">H8R27_00255</name>
</gene>
<evidence type="ECO:0000256" key="1">
    <source>
        <dbReference type="SAM" id="Phobius"/>
    </source>
</evidence>
<dbReference type="RefSeq" id="WP_166124561.1">
    <property type="nucleotide sequence ID" value="NZ_JAANOQ010000001.1"/>
</dbReference>
<proteinExistence type="predicted"/>
<evidence type="ECO:0000313" key="3">
    <source>
        <dbReference type="Proteomes" id="UP000605990"/>
    </source>
</evidence>
<feature type="transmembrane region" description="Helical" evidence="1">
    <location>
        <begin position="195"/>
        <end position="211"/>
    </location>
</feature>
<keyword evidence="3" id="KW-1185">Reference proteome</keyword>
<evidence type="ECO:0000313" key="2">
    <source>
        <dbReference type="EMBL" id="MBC5833303.1"/>
    </source>
</evidence>
<comment type="caution">
    <text evidence="2">The sequence shown here is derived from an EMBL/GenBank/DDBJ whole genome shotgun (WGS) entry which is preliminary data.</text>
</comment>
<reference evidence="2 3" key="1">
    <citation type="submission" date="2020-08" db="EMBL/GenBank/DDBJ databases">
        <title>Description of novel Flavobacterium F-408 isolate.</title>
        <authorList>
            <person name="Saticioglu I.B."/>
            <person name="Duman M."/>
            <person name="Altun S."/>
        </authorList>
    </citation>
    <scope>NUCLEOTIDE SEQUENCE [LARGE SCALE GENOMIC DNA]</scope>
    <source>
        <strain evidence="2 3">F-408</strain>
    </source>
</reference>
<organism evidence="2 3">
    <name type="scientific">Flavobacterium bernardetii</name>
    <dbReference type="NCBI Taxonomy" id="2813823"/>
    <lineage>
        <taxon>Bacteria</taxon>
        <taxon>Pseudomonadati</taxon>
        <taxon>Bacteroidota</taxon>
        <taxon>Flavobacteriia</taxon>
        <taxon>Flavobacteriales</taxon>
        <taxon>Flavobacteriaceae</taxon>
        <taxon>Flavobacterium</taxon>
    </lineage>
</organism>
<keyword evidence="1" id="KW-1133">Transmembrane helix</keyword>
<feature type="transmembrane region" description="Helical" evidence="1">
    <location>
        <begin position="116"/>
        <end position="137"/>
    </location>
</feature>
<keyword evidence="1" id="KW-0812">Transmembrane</keyword>
<dbReference type="Pfam" id="PF14296">
    <property type="entry name" value="O-ag_pol_Wzy"/>
    <property type="match status" value="1"/>
</dbReference>
<dbReference type="EMBL" id="JACRUN010000001">
    <property type="protein sequence ID" value="MBC5833303.1"/>
    <property type="molecule type" value="Genomic_DNA"/>
</dbReference>
<feature type="transmembrane region" description="Helical" evidence="1">
    <location>
        <begin position="72"/>
        <end position="95"/>
    </location>
</feature>
<feature type="transmembrane region" description="Helical" evidence="1">
    <location>
        <begin position="174"/>
        <end position="189"/>
    </location>
</feature>
<feature type="transmembrane region" description="Helical" evidence="1">
    <location>
        <begin position="29"/>
        <end position="52"/>
    </location>
</feature>
<sequence>MSIYLDLFIVLLLSIYLVKEKQLNMLNSCLIYLFIHVFFVTFKGIQIFFFGTKIISNKWYATYITLEEIDKAIFIADISLVAFFIGFNLFVSKFKKNGNQLLKKYSNIKDAKPKRINYYLIAIFIVGLIGIATYRSIADRDVEAADYSTFSNMMTGLGIISAIVLLYEKGFKKYYLIYFGLLIVFYSLQGENRFRVILALLFVLMYYLKTINLKMPPFKYYILGFVFILFSFPLKEVGKAYQETGKINFSEVIQDSFDEFTEGESGDMSFIEQSAGMIGAIDIKDKIFYGKTYEPIFFFFVPRSLWPEKPILNQWQHDISITGRDFGEMGQISLISGEAYANFRYIGVFLISLLVGRFYSFLYNSYSNLPAKHKGFLLLLLFNMVLFQVWRDGMISLILFPFLNYLPIMILYFIKKPIPVK</sequence>